<dbReference type="InterPro" id="IPR042115">
    <property type="entry name" value="PriA_3primeBD_sf"/>
</dbReference>
<protein>
    <submittedName>
        <fullName evidence="5">Primosomal protein N</fullName>
        <ecNumber evidence="5">3.6.1.-</ecNumber>
    </submittedName>
</protein>
<reference evidence="5 6" key="1">
    <citation type="submission" date="2011-01" db="EMBL/GenBank/DDBJ databases">
        <title>Whole genome sequence of Caldisericum exile AZM16c01.</title>
        <authorList>
            <person name="Narita-Yamada S."/>
            <person name="Kawakoshi A."/>
            <person name="Nakamura S."/>
            <person name="Sasagawa M."/>
            <person name="Fukada J."/>
            <person name="Sekine M."/>
            <person name="Kato Y."/>
            <person name="Fukai R."/>
            <person name="Sasaki K."/>
            <person name="Hanamaki A."/>
            <person name="Narita H."/>
            <person name="Konno Y."/>
            <person name="Mori K."/>
            <person name="Yamazaki S."/>
            <person name="Suzuki K."/>
            <person name="Fujita N."/>
        </authorList>
    </citation>
    <scope>NUCLEOTIDE SEQUENCE [LARGE SCALE GENOMIC DNA]</scope>
    <source>
        <strain evidence="6">DSM 21853 / NBRC 104410 / AZM16c01</strain>
    </source>
</reference>
<dbReference type="Gene3D" id="3.40.1440.60">
    <property type="entry name" value="PriA, 3(prime) DNA-binding domain"/>
    <property type="match status" value="1"/>
</dbReference>
<dbReference type="InterPro" id="IPR027417">
    <property type="entry name" value="P-loop_NTPase"/>
</dbReference>
<dbReference type="Gene3D" id="3.40.50.300">
    <property type="entry name" value="P-loop containing nucleotide triphosphate hydrolases"/>
    <property type="match status" value="1"/>
</dbReference>
<dbReference type="GO" id="GO:0005524">
    <property type="term" value="F:ATP binding"/>
    <property type="evidence" value="ECO:0007669"/>
    <property type="project" value="UniProtKB-KW"/>
</dbReference>
<dbReference type="EMBL" id="AP012051">
    <property type="protein sequence ID" value="BAL81172.1"/>
    <property type="molecule type" value="Genomic_DNA"/>
</dbReference>
<organism evidence="5 6">
    <name type="scientific">Caldisericum exile (strain DSM 21853 / NBRC 104410 / AZM16c01)</name>
    <dbReference type="NCBI Taxonomy" id="511051"/>
    <lineage>
        <taxon>Bacteria</taxon>
        <taxon>Pseudomonadati</taxon>
        <taxon>Caldisericota/Cryosericota group</taxon>
        <taxon>Caldisericota</taxon>
        <taxon>Caldisericia</taxon>
        <taxon>Caldisericales</taxon>
        <taxon>Caldisericaceae</taxon>
        <taxon>Caldisericum</taxon>
    </lineage>
</organism>
<dbReference type="GO" id="GO:0003677">
    <property type="term" value="F:DNA binding"/>
    <property type="evidence" value="ECO:0007669"/>
    <property type="project" value="UniProtKB-KW"/>
</dbReference>
<evidence type="ECO:0000313" key="5">
    <source>
        <dbReference type="EMBL" id="BAL81172.1"/>
    </source>
</evidence>
<dbReference type="PANTHER" id="PTHR30580:SF0">
    <property type="entry name" value="PRIMOSOMAL PROTEIN N"/>
    <property type="match status" value="1"/>
</dbReference>
<dbReference type="GO" id="GO:0006270">
    <property type="term" value="P:DNA replication initiation"/>
    <property type="evidence" value="ECO:0007669"/>
    <property type="project" value="TreeGrafter"/>
</dbReference>
<keyword evidence="6" id="KW-1185">Reference proteome</keyword>
<dbReference type="GO" id="GO:0016787">
    <property type="term" value="F:hydrolase activity"/>
    <property type="evidence" value="ECO:0007669"/>
    <property type="project" value="UniProtKB-KW"/>
</dbReference>
<evidence type="ECO:0000256" key="2">
    <source>
        <dbReference type="ARBA" id="ARBA00022840"/>
    </source>
</evidence>
<dbReference type="Pfam" id="PF17764">
    <property type="entry name" value="PriA_3primeBD"/>
    <property type="match status" value="1"/>
</dbReference>
<gene>
    <name evidence="5" type="primary">priA</name>
    <name evidence="5" type="ordered locus">CSE_10460</name>
</gene>
<feature type="domain" description="Primosomal protein N' 3' DNA-binding" evidence="4">
    <location>
        <begin position="18"/>
        <end position="102"/>
    </location>
</feature>
<evidence type="ECO:0000313" key="6">
    <source>
        <dbReference type="Proteomes" id="UP000004793"/>
    </source>
</evidence>
<keyword evidence="1" id="KW-0547">Nucleotide-binding</keyword>
<evidence type="ECO:0000259" key="4">
    <source>
        <dbReference type="Pfam" id="PF17764"/>
    </source>
</evidence>
<keyword evidence="3" id="KW-0238">DNA-binding</keyword>
<evidence type="ECO:0000256" key="3">
    <source>
        <dbReference type="ARBA" id="ARBA00023125"/>
    </source>
</evidence>
<sequence>MSKFVGVAIEDAYLPFDLLFYEAPDFLDVEVGSRVLVPFGKKNKPKLAYVLKIVDTLPYQLSQDQIKNVISVVEKNLFSKEIAKLLLFVSENFLIPIHSLINKIYGTYVEGELVPIISVNDLKLFSEFRDSLKSQDKKNICDLLLEASPIPLSRLNEKSKVKVSYLKQFLREMDKKNLIKIEYKLPYPLNKLLVIKNEELFEELVHKKGVFKSVKNVLLRIKKNGAIQYGEAIYKIRNGLAILESLLKEGVIEEIDENDENDEKIFPLIIRENPKRLIIDGGNLKERVSYISNLVKSEIHESESVLVVVNEIALIKRLSELYEGNFPGLVFGYTGKEKSEIKRQLRLGKRIIISTPFSLFTDMPNLRFIVVEDASSKYHIPHEYLQFDTRIVAYKKSELENASIIFSTYSIDDIIYYFQKEKGFELVEIKNLKKQNKRIIDMRRELKSENLSPLSRYLESKIKKAISSNGNVALILNRKPYSTFIVCGECGYVHRCPVCESPLYFDKEMNLLFCPVCGHTEEPIEKCPRCGSLSLLYLGYGIQKLSNSLRNAFKDTNLVVIEGGSEVIYDSKKFEKTIFLGTEAMFSHLNFENISFLAFVSADTFLNGSEINTSFEALKYLREGAFETYPNDIFIQTYEMENYIIENFKKDDELEFIKLELSFRKELNYPPFAFLYEFRLNSNDIYPIFKIHVQDTKIYGPVRKLYQNENVYELSIRTQIIPKELYSIFTDSFCKKIIGARVFPAPIIVNRNPED</sequence>
<keyword evidence="2" id="KW-0067">ATP-binding</keyword>
<accession>A0A7U6JH11</accession>
<dbReference type="AlphaFoldDB" id="A0A7U6JH11"/>
<dbReference type="Proteomes" id="UP000004793">
    <property type="component" value="Chromosome"/>
</dbReference>
<dbReference type="EC" id="3.6.1.-" evidence="5"/>
<dbReference type="GO" id="GO:0043138">
    <property type="term" value="F:3'-5' DNA helicase activity"/>
    <property type="evidence" value="ECO:0007669"/>
    <property type="project" value="TreeGrafter"/>
</dbReference>
<evidence type="ECO:0000256" key="1">
    <source>
        <dbReference type="ARBA" id="ARBA00022741"/>
    </source>
</evidence>
<dbReference type="GO" id="GO:0006310">
    <property type="term" value="P:DNA recombination"/>
    <property type="evidence" value="ECO:0007669"/>
    <property type="project" value="TreeGrafter"/>
</dbReference>
<dbReference type="PANTHER" id="PTHR30580">
    <property type="entry name" value="PRIMOSOMAL PROTEIN N"/>
    <property type="match status" value="1"/>
</dbReference>
<dbReference type="KEGG" id="cex:CSE_10460"/>
<name>A0A7U6JH11_CALEA</name>
<proteinExistence type="predicted"/>
<keyword evidence="5" id="KW-0378">Hydrolase</keyword>
<dbReference type="GO" id="GO:0006302">
    <property type="term" value="P:double-strand break repair"/>
    <property type="evidence" value="ECO:0007669"/>
    <property type="project" value="TreeGrafter"/>
</dbReference>
<dbReference type="InterPro" id="IPR041222">
    <property type="entry name" value="PriA_3primeBD"/>
</dbReference>